<gene>
    <name evidence="1" type="ORF">JEQ47_07190</name>
</gene>
<keyword evidence="2" id="KW-1185">Reference proteome</keyword>
<protein>
    <submittedName>
        <fullName evidence="1">Uncharacterized protein</fullName>
    </submittedName>
</protein>
<dbReference type="AlphaFoldDB" id="A0A934IYD6"/>
<evidence type="ECO:0000313" key="2">
    <source>
        <dbReference type="Proteomes" id="UP000602124"/>
    </source>
</evidence>
<organism evidence="1 2">
    <name type="scientific">Devosia sediminis</name>
    <dbReference type="NCBI Taxonomy" id="2798801"/>
    <lineage>
        <taxon>Bacteria</taxon>
        <taxon>Pseudomonadati</taxon>
        <taxon>Pseudomonadota</taxon>
        <taxon>Alphaproteobacteria</taxon>
        <taxon>Hyphomicrobiales</taxon>
        <taxon>Devosiaceae</taxon>
        <taxon>Devosia</taxon>
    </lineage>
</organism>
<comment type="caution">
    <text evidence="1">The sequence shown here is derived from an EMBL/GenBank/DDBJ whole genome shotgun (WGS) entry which is preliminary data.</text>
</comment>
<dbReference type="Proteomes" id="UP000602124">
    <property type="component" value="Unassembled WGS sequence"/>
</dbReference>
<evidence type="ECO:0000313" key="1">
    <source>
        <dbReference type="EMBL" id="MBJ3784497.1"/>
    </source>
</evidence>
<proteinExistence type="predicted"/>
<reference evidence="1" key="1">
    <citation type="submission" date="2020-12" db="EMBL/GenBank/DDBJ databases">
        <title>Devosia sp. MSA67 isolated from Mo River.</title>
        <authorList>
            <person name="Ma F."/>
            <person name="Zi Z."/>
        </authorList>
    </citation>
    <scope>NUCLEOTIDE SEQUENCE</scope>
    <source>
        <strain evidence="1">MSA67</strain>
    </source>
</reference>
<sequence>MRLQQQSSGQPPVQKPTTLIVVLAFERGEDGELRPAFEAQQMPSEHAAIQRAKLMSRGYAGVIAWKRPARPDEGEFGDSEVLFQAGDVPEME</sequence>
<name>A0A934IYD6_9HYPH</name>
<accession>A0A934IYD6</accession>
<dbReference type="EMBL" id="JAEKMH010000001">
    <property type="protein sequence ID" value="MBJ3784497.1"/>
    <property type="molecule type" value="Genomic_DNA"/>
</dbReference>